<dbReference type="SUPFAM" id="SSF53335">
    <property type="entry name" value="S-adenosyl-L-methionine-dependent methyltransferases"/>
    <property type="match status" value="1"/>
</dbReference>
<dbReference type="Pfam" id="PF13649">
    <property type="entry name" value="Methyltransf_25"/>
    <property type="match status" value="1"/>
</dbReference>
<gene>
    <name evidence="2" type="ORF">E6K81_06330</name>
</gene>
<organism evidence="2 3">
    <name type="scientific">Eiseniibacteriota bacterium</name>
    <dbReference type="NCBI Taxonomy" id="2212470"/>
    <lineage>
        <taxon>Bacteria</taxon>
        <taxon>Candidatus Eiseniibacteriota</taxon>
    </lineage>
</organism>
<keyword evidence="2" id="KW-0808">Transferase</keyword>
<dbReference type="EMBL" id="VBPB01000091">
    <property type="protein sequence ID" value="TMQ72822.1"/>
    <property type="molecule type" value="Genomic_DNA"/>
</dbReference>
<dbReference type="GO" id="GO:0032259">
    <property type="term" value="P:methylation"/>
    <property type="evidence" value="ECO:0007669"/>
    <property type="project" value="UniProtKB-KW"/>
</dbReference>
<comment type="caution">
    <text evidence="2">The sequence shown here is derived from an EMBL/GenBank/DDBJ whole genome shotgun (WGS) entry which is preliminary data.</text>
</comment>
<dbReference type="Proteomes" id="UP000319771">
    <property type="component" value="Unassembled WGS sequence"/>
</dbReference>
<dbReference type="InterPro" id="IPR029063">
    <property type="entry name" value="SAM-dependent_MTases_sf"/>
</dbReference>
<evidence type="ECO:0000259" key="1">
    <source>
        <dbReference type="Pfam" id="PF13649"/>
    </source>
</evidence>
<dbReference type="AlphaFoldDB" id="A0A538UA80"/>
<dbReference type="InterPro" id="IPR041698">
    <property type="entry name" value="Methyltransf_25"/>
</dbReference>
<evidence type="ECO:0000313" key="3">
    <source>
        <dbReference type="Proteomes" id="UP000319771"/>
    </source>
</evidence>
<proteinExistence type="predicted"/>
<name>A0A538UA80_UNCEI</name>
<dbReference type="CDD" id="cd02440">
    <property type="entry name" value="AdoMet_MTases"/>
    <property type="match status" value="1"/>
</dbReference>
<accession>A0A538UA80</accession>
<evidence type="ECO:0000313" key="2">
    <source>
        <dbReference type="EMBL" id="TMQ72822.1"/>
    </source>
</evidence>
<dbReference type="Gene3D" id="3.40.50.150">
    <property type="entry name" value="Vaccinia Virus protein VP39"/>
    <property type="match status" value="1"/>
</dbReference>
<protein>
    <submittedName>
        <fullName evidence="2">Class I SAM-dependent methyltransferase</fullName>
    </submittedName>
</protein>
<feature type="domain" description="Methyltransferase" evidence="1">
    <location>
        <begin position="40"/>
        <end position="135"/>
    </location>
</feature>
<sequence>MDANDLERYVDPETYDLTYAWLTEDIPFYVARAKEARGAVLEVGCGTGRILLPTLQAGVDIDGIDIHPGMIAVLQRKAAALGLTPRVAVADMRDFTMPRRYALITIPFRAFMHLLTAADQIAALRCLREHLEPGGALLLNLFYPAFARMVEPDGEPRLEREFTHPETGLPIAMYTTARRDRVNQLLEVDREVIESDARGYAATTHRDHFRLRWIWKPEMELLLGAAGFTRWDVRGGFDGRPLEKDTDEMVWTAWKE</sequence>
<dbReference type="GO" id="GO:0008168">
    <property type="term" value="F:methyltransferase activity"/>
    <property type="evidence" value="ECO:0007669"/>
    <property type="project" value="UniProtKB-KW"/>
</dbReference>
<dbReference type="Gene3D" id="2.20.130.10">
    <property type="entry name" value="CAC2371-like domains"/>
    <property type="match status" value="1"/>
</dbReference>
<reference evidence="2 3" key="1">
    <citation type="journal article" date="2019" name="Nat. Microbiol.">
        <title>Mediterranean grassland soil C-N compound turnover is dependent on rainfall and depth, and is mediated by genomically divergent microorganisms.</title>
        <authorList>
            <person name="Diamond S."/>
            <person name="Andeer P.F."/>
            <person name="Li Z."/>
            <person name="Crits-Christoph A."/>
            <person name="Burstein D."/>
            <person name="Anantharaman K."/>
            <person name="Lane K.R."/>
            <person name="Thomas B.C."/>
            <person name="Pan C."/>
            <person name="Northen T.R."/>
            <person name="Banfield J.F."/>
        </authorList>
    </citation>
    <scope>NUCLEOTIDE SEQUENCE [LARGE SCALE GENOMIC DNA]</scope>
    <source>
        <strain evidence="2">WS_11</strain>
    </source>
</reference>
<keyword evidence="2" id="KW-0489">Methyltransferase</keyword>